<comment type="caution">
    <text evidence="3">The sequence shown here is derived from an EMBL/GenBank/DDBJ whole genome shotgun (WGS) entry which is preliminary data.</text>
</comment>
<evidence type="ECO:0000313" key="4">
    <source>
        <dbReference type="Proteomes" id="UP001362999"/>
    </source>
</evidence>
<feature type="domain" description="F-box" evidence="2">
    <location>
        <begin position="53"/>
        <end position="109"/>
    </location>
</feature>
<organism evidence="3 4">
    <name type="scientific">Favolaschia claudopus</name>
    <dbReference type="NCBI Taxonomy" id="2862362"/>
    <lineage>
        <taxon>Eukaryota</taxon>
        <taxon>Fungi</taxon>
        <taxon>Dikarya</taxon>
        <taxon>Basidiomycota</taxon>
        <taxon>Agaricomycotina</taxon>
        <taxon>Agaricomycetes</taxon>
        <taxon>Agaricomycetidae</taxon>
        <taxon>Agaricales</taxon>
        <taxon>Marasmiineae</taxon>
        <taxon>Mycenaceae</taxon>
        <taxon>Favolaschia</taxon>
    </lineage>
</organism>
<evidence type="ECO:0000259" key="2">
    <source>
        <dbReference type="Pfam" id="PF12937"/>
    </source>
</evidence>
<protein>
    <submittedName>
        <fullName evidence="3">F-box domain-containing protein</fullName>
    </submittedName>
</protein>
<evidence type="ECO:0000313" key="3">
    <source>
        <dbReference type="EMBL" id="KAK6978014.1"/>
    </source>
</evidence>
<sequence length="112" mass="12809">MIRVLQSDRALLAKKELEIHDLEAQMAVIAERLSVLRSEKLEIKNRLDSYTYSALPNEITAEIFLQFLPPYPVAPPMLGPRSPILLTKICRQWREVALTTPMLWRAITLPGV</sequence>
<dbReference type="EMBL" id="JAWWNJ010000162">
    <property type="protein sequence ID" value="KAK6978014.1"/>
    <property type="molecule type" value="Genomic_DNA"/>
</dbReference>
<name>A0AAV9ZD14_9AGAR</name>
<accession>A0AAV9ZD14</accession>
<gene>
    <name evidence="3" type="ORF">R3P38DRAFT_3120432</name>
</gene>
<dbReference type="SUPFAM" id="SSF81383">
    <property type="entry name" value="F-box domain"/>
    <property type="match status" value="1"/>
</dbReference>
<evidence type="ECO:0000256" key="1">
    <source>
        <dbReference type="SAM" id="Coils"/>
    </source>
</evidence>
<reference evidence="3 4" key="1">
    <citation type="journal article" date="2024" name="J Genomics">
        <title>Draft genome sequencing and assembly of Favolaschia claudopus CIRM-BRFM 2984 isolated from oak limbs.</title>
        <authorList>
            <person name="Navarro D."/>
            <person name="Drula E."/>
            <person name="Chaduli D."/>
            <person name="Cazenave R."/>
            <person name="Ahrendt S."/>
            <person name="Wang J."/>
            <person name="Lipzen A."/>
            <person name="Daum C."/>
            <person name="Barry K."/>
            <person name="Grigoriev I.V."/>
            <person name="Favel A."/>
            <person name="Rosso M.N."/>
            <person name="Martin F."/>
        </authorList>
    </citation>
    <scope>NUCLEOTIDE SEQUENCE [LARGE SCALE GENOMIC DNA]</scope>
    <source>
        <strain evidence="3 4">CIRM-BRFM 2984</strain>
    </source>
</reference>
<dbReference type="AlphaFoldDB" id="A0AAV9ZD14"/>
<dbReference type="InterPro" id="IPR036047">
    <property type="entry name" value="F-box-like_dom_sf"/>
</dbReference>
<dbReference type="InterPro" id="IPR001810">
    <property type="entry name" value="F-box_dom"/>
</dbReference>
<proteinExistence type="predicted"/>
<feature type="coiled-coil region" evidence="1">
    <location>
        <begin position="5"/>
        <end position="39"/>
    </location>
</feature>
<dbReference type="Proteomes" id="UP001362999">
    <property type="component" value="Unassembled WGS sequence"/>
</dbReference>
<dbReference type="Pfam" id="PF12937">
    <property type="entry name" value="F-box-like"/>
    <property type="match status" value="1"/>
</dbReference>
<dbReference type="Gene3D" id="1.20.1280.50">
    <property type="match status" value="1"/>
</dbReference>
<keyword evidence="4" id="KW-1185">Reference proteome</keyword>
<keyword evidence="1" id="KW-0175">Coiled coil</keyword>